<gene>
    <name evidence="2" type="ORF">SAMN05444484_103389</name>
</gene>
<dbReference type="OrthoDB" id="9802846at2"/>
<organism evidence="2 3">
    <name type="scientific">Flavobacterium chilense</name>
    <dbReference type="NCBI Taxonomy" id="946677"/>
    <lineage>
        <taxon>Bacteria</taxon>
        <taxon>Pseudomonadati</taxon>
        <taxon>Bacteroidota</taxon>
        <taxon>Flavobacteriia</taxon>
        <taxon>Flavobacteriales</taxon>
        <taxon>Flavobacteriaceae</taxon>
        <taxon>Flavobacterium</taxon>
    </lineage>
</organism>
<proteinExistence type="predicted"/>
<accession>A0A1M7FIK3</accession>
<dbReference type="RefSeq" id="WP_068842362.1">
    <property type="nucleotide sequence ID" value="NZ_FRBT01000003.1"/>
</dbReference>
<dbReference type="Gene3D" id="3.10.450.40">
    <property type="match status" value="1"/>
</dbReference>
<dbReference type="EMBL" id="FRBT01000003">
    <property type="protein sequence ID" value="SHM03820.1"/>
    <property type="molecule type" value="Genomic_DNA"/>
</dbReference>
<dbReference type="Pfam" id="PF04965">
    <property type="entry name" value="GPW_gp25"/>
    <property type="match status" value="1"/>
</dbReference>
<name>A0A1M7FIK3_9FLAO</name>
<evidence type="ECO:0000259" key="1">
    <source>
        <dbReference type="Pfam" id="PF04965"/>
    </source>
</evidence>
<evidence type="ECO:0000313" key="2">
    <source>
        <dbReference type="EMBL" id="SHM03820.1"/>
    </source>
</evidence>
<dbReference type="AlphaFoldDB" id="A0A1M7FIK3"/>
<keyword evidence="3" id="KW-1185">Reference proteome</keyword>
<dbReference type="Proteomes" id="UP000184028">
    <property type="component" value="Unassembled WGS sequence"/>
</dbReference>
<protein>
    <recommendedName>
        <fullName evidence="1">IraD/Gp25-like domain-containing protein</fullName>
    </recommendedName>
</protein>
<sequence length="135" mass="15544">MELKSFLGTGWKFPPSFSKETKNVTLVSDETDIAESLRILLSTDPGERLMRPEYGCNLRRFMFERHDTSFVTGLNNTISKAILNFEARVDFIDAKVVTRNELDGVLHIEVNYKIIITNTRHNIVFPFYLLEGTNL</sequence>
<evidence type="ECO:0000313" key="3">
    <source>
        <dbReference type="Proteomes" id="UP000184028"/>
    </source>
</evidence>
<reference evidence="3" key="1">
    <citation type="submission" date="2016-11" db="EMBL/GenBank/DDBJ databases">
        <authorList>
            <person name="Varghese N."/>
            <person name="Submissions S."/>
        </authorList>
    </citation>
    <scope>NUCLEOTIDE SEQUENCE [LARGE SCALE GENOMIC DNA]</scope>
    <source>
        <strain evidence="3">DSM 24724</strain>
    </source>
</reference>
<dbReference type="InterPro" id="IPR007048">
    <property type="entry name" value="IraD/Gp25-like"/>
</dbReference>
<dbReference type="SUPFAM" id="SSF160719">
    <property type="entry name" value="gpW/gp25-like"/>
    <property type="match status" value="1"/>
</dbReference>
<dbReference type="STRING" id="946677.SAMN05444484_103389"/>
<feature type="domain" description="IraD/Gp25-like" evidence="1">
    <location>
        <begin position="28"/>
        <end position="118"/>
    </location>
</feature>